<keyword evidence="3" id="KW-0539">Nucleus</keyword>
<dbReference type="Pfam" id="PF05694">
    <property type="entry name" value="SBP56"/>
    <property type="match status" value="1"/>
</dbReference>
<reference evidence="4" key="2">
    <citation type="submission" date="2025-09" db="UniProtKB">
        <authorList>
            <consortium name="Ensembl"/>
        </authorList>
    </citation>
    <scope>IDENTIFICATION</scope>
</reference>
<comment type="subcellular location">
    <subcellularLocation>
        <location evidence="3">Nucleus</location>
    </subcellularLocation>
    <subcellularLocation>
        <location evidence="3">Cytoplasm</location>
        <location evidence="3">Cytosol</location>
    </subcellularLocation>
    <subcellularLocation>
        <location evidence="3">Membrane</location>
        <topology evidence="3">Peripheral membrane protein</topology>
    </subcellularLocation>
    <text evidence="3">May associate with Golgi membrane. May associate with the membrane of autophagosomes.</text>
</comment>
<dbReference type="PANTHER" id="PTHR23300:SF0">
    <property type="entry name" value="METHANETHIOL OXIDASE"/>
    <property type="match status" value="1"/>
</dbReference>
<protein>
    <recommendedName>
        <fullName evidence="3">Methanethiol oxidase</fullName>
        <shortName evidence="3">MTO</shortName>
        <ecNumber evidence="3">1.8.3.4</ecNumber>
    </recommendedName>
    <alternativeName>
        <fullName evidence="3">Selenium-binding protein 1</fullName>
    </alternativeName>
</protein>
<name>A0A669QUS6_PHACC</name>
<comment type="pathway">
    <text evidence="3">Organosulfur degradation.</text>
</comment>
<dbReference type="GO" id="GO:0016020">
    <property type="term" value="C:membrane"/>
    <property type="evidence" value="ECO:0007669"/>
    <property type="project" value="UniProtKB-SubCell"/>
</dbReference>
<dbReference type="PANTHER" id="PTHR23300">
    <property type="entry name" value="METHANETHIOL OXIDASE"/>
    <property type="match status" value="1"/>
</dbReference>
<evidence type="ECO:0000256" key="3">
    <source>
        <dbReference type="RuleBase" id="RU369071"/>
    </source>
</evidence>
<dbReference type="Proteomes" id="UP000472261">
    <property type="component" value="Unplaced"/>
</dbReference>
<dbReference type="GO" id="GO:0005634">
    <property type="term" value="C:nucleus"/>
    <property type="evidence" value="ECO:0007669"/>
    <property type="project" value="UniProtKB-SubCell"/>
</dbReference>
<comment type="function">
    <text evidence="3">Catalyzes the oxidation of methanethiol, an organosulfur compound known to be produced in substantial amounts by gut bacteria. Selenium-binding protein which may be involved in the sensing of reactive xenobiotics in the cytoplasm. May be involved in intra-Golgi protein transport.</text>
</comment>
<keyword evidence="3" id="KW-0007">Acetylation</keyword>
<proteinExistence type="inferred from homology"/>
<sequence length="156" mass="17417">NLLSWKGPLMVILSHPAMSRDTTAPSGALRCTRPWCLQGWGTSTSPCNLFLIPPKEELAYVTCTYRETCINQPDFLATIDLNPRSPHYCQVIHRLPVPNLKDELHCSGWSAGKVCFDNITTKKNKLILPCLISSRIYVVDVGTQCRAPTLCKVCLE</sequence>
<dbReference type="GO" id="GO:0018549">
    <property type="term" value="F:methanethiol oxidase activity"/>
    <property type="evidence" value="ECO:0007669"/>
    <property type="project" value="UniProtKB-UniRule"/>
</dbReference>
<evidence type="ECO:0000256" key="2">
    <source>
        <dbReference type="ARBA" id="ARBA00023266"/>
    </source>
</evidence>
<dbReference type="EC" id="1.8.3.4" evidence="3"/>
<dbReference type="GO" id="GO:0008430">
    <property type="term" value="F:selenium binding"/>
    <property type="evidence" value="ECO:0007669"/>
    <property type="project" value="UniProtKB-UniRule"/>
</dbReference>
<dbReference type="GO" id="GO:0005829">
    <property type="term" value="C:cytosol"/>
    <property type="evidence" value="ECO:0007669"/>
    <property type="project" value="UniProtKB-SubCell"/>
</dbReference>
<dbReference type="OMA" id="LRCTRPW"/>
<keyword evidence="3" id="KW-0653">Protein transport</keyword>
<keyword evidence="3" id="KW-0472">Membrane</keyword>
<dbReference type="AlphaFoldDB" id="A0A669QUS6"/>
<organism evidence="4 5">
    <name type="scientific">Phasianus colchicus</name>
    <name type="common">Common pheasant</name>
    <dbReference type="NCBI Taxonomy" id="9054"/>
    <lineage>
        <taxon>Eukaryota</taxon>
        <taxon>Metazoa</taxon>
        <taxon>Chordata</taxon>
        <taxon>Craniata</taxon>
        <taxon>Vertebrata</taxon>
        <taxon>Euteleostomi</taxon>
        <taxon>Archelosauria</taxon>
        <taxon>Archosauria</taxon>
        <taxon>Dinosauria</taxon>
        <taxon>Saurischia</taxon>
        <taxon>Theropoda</taxon>
        <taxon>Coelurosauria</taxon>
        <taxon>Aves</taxon>
        <taxon>Neognathae</taxon>
        <taxon>Galloanserae</taxon>
        <taxon>Galliformes</taxon>
        <taxon>Phasianidae</taxon>
        <taxon>Phasianinae</taxon>
        <taxon>Phasianus</taxon>
    </lineage>
</organism>
<comment type="catalytic activity">
    <reaction evidence="3">
        <text>methanethiol + O2 + H2O = hydrogen sulfide + formaldehyde + H2O2 + H(+)</text>
        <dbReference type="Rhea" id="RHEA:11812"/>
        <dbReference type="ChEBI" id="CHEBI:15377"/>
        <dbReference type="ChEBI" id="CHEBI:15378"/>
        <dbReference type="ChEBI" id="CHEBI:15379"/>
        <dbReference type="ChEBI" id="CHEBI:16007"/>
        <dbReference type="ChEBI" id="CHEBI:16240"/>
        <dbReference type="ChEBI" id="CHEBI:16842"/>
        <dbReference type="ChEBI" id="CHEBI:29919"/>
        <dbReference type="EC" id="1.8.3.4"/>
    </reaction>
</comment>
<keyword evidence="3" id="KW-0813">Transport</keyword>
<dbReference type="InterPro" id="IPR008826">
    <property type="entry name" value="Se-bd"/>
</dbReference>
<dbReference type="GO" id="GO:0015031">
    <property type="term" value="P:protein transport"/>
    <property type="evidence" value="ECO:0007669"/>
    <property type="project" value="UniProtKB-UniRule"/>
</dbReference>
<keyword evidence="2 3" id="KW-0711">Selenium</keyword>
<accession>A0A669QUS6</accession>
<dbReference type="Ensembl" id="ENSPCLT00000023852.1">
    <property type="protein sequence ID" value="ENSPCLP00000017921.1"/>
    <property type="gene ID" value="ENSPCLG00000014960.1"/>
</dbReference>
<evidence type="ECO:0000313" key="5">
    <source>
        <dbReference type="Proteomes" id="UP000472261"/>
    </source>
</evidence>
<keyword evidence="3" id="KW-0963">Cytoplasm</keyword>
<keyword evidence="3" id="KW-0560">Oxidoreductase</keyword>
<reference evidence="4" key="1">
    <citation type="submission" date="2025-08" db="UniProtKB">
        <authorList>
            <consortium name="Ensembl"/>
        </authorList>
    </citation>
    <scope>IDENTIFICATION</scope>
</reference>
<keyword evidence="5" id="KW-1185">Reference proteome</keyword>
<comment type="similarity">
    <text evidence="1 3">Belongs to the selenium-binding protein family.</text>
</comment>
<evidence type="ECO:0000313" key="4">
    <source>
        <dbReference type="Ensembl" id="ENSPCLP00000017921.1"/>
    </source>
</evidence>
<evidence type="ECO:0000256" key="1">
    <source>
        <dbReference type="ARBA" id="ARBA00005606"/>
    </source>
</evidence>